<keyword evidence="10" id="KW-1185">Reference proteome</keyword>
<dbReference type="EC" id="6.3.5.4" evidence="3"/>
<evidence type="ECO:0000313" key="10">
    <source>
        <dbReference type="Proteomes" id="UP001160550"/>
    </source>
</evidence>
<dbReference type="Proteomes" id="UP001160550">
    <property type="component" value="Unassembled WGS sequence"/>
</dbReference>
<dbReference type="InterPro" id="IPR017932">
    <property type="entry name" value="GATase_2_dom"/>
</dbReference>
<evidence type="ECO:0000259" key="8">
    <source>
        <dbReference type="PROSITE" id="PS51278"/>
    </source>
</evidence>
<dbReference type="Gene3D" id="3.40.50.620">
    <property type="entry name" value="HUPs"/>
    <property type="match status" value="1"/>
</dbReference>
<dbReference type="PIRSF" id="PIRSF001589">
    <property type="entry name" value="Asn_synthetase_glu-h"/>
    <property type="match status" value="1"/>
</dbReference>
<comment type="pathway">
    <text evidence="1">Amino-acid biosynthesis; L-asparagine biosynthesis; L-asparagine from L-aspartate (L-Gln route): step 1/1.</text>
</comment>
<dbReference type="SUPFAM" id="SSF56235">
    <property type="entry name" value="N-terminal nucleophile aminohydrolases (Ntn hydrolases)"/>
    <property type="match status" value="1"/>
</dbReference>
<name>A0ABT6MPJ9_9GAMM</name>
<proteinExistence type="inferred from homology"/>
<gene>
    <name evidence="9" type="primary">asnB</name>
    <name evidence="9" type="ORF">QF205_05550</name>
</gene>
<accession>A0ABT6MPJ9</accession>
<reference evidence="9" key="1">
    <citation type="journal article" date="2007" name="Int. J. Syst. Evol. Microbiol.">
        <title>Luteimonas composti sp. nov., a moderately thermophilic bacterium isolated from food waste.</title>
        <authorList>
            <person name="Young C.C."/>
            <person name="Kampfer P."/>
            <person name="Chen W.M."/>
            <person name="Yen W.S."/>
            <person name="Arun A.B."/>
            <person name="Lai W.A."/>
            <person name="Shen F.T."/>
            <person name="Rekha P.D."/>
            <person name="Lin K.Y."/>
            <person name="Chou J.H."/>
        </authorList>
    </citation>
    <scope>NUCLEOTIDE SEQUENCE</scope>
    <source>
        <strain evidence="9">CC-YY355</strain>
    </source>
</reference>
<evidence type="ECO:0000256" key="4">
    <source>
        <dbReference type="ARBA" id="ARBA00022741"/>
    </source>
</evidence>
<keyword evidence="6" id="KW-0315">Glutamine amidotransferase</keyword>
<dbReference type="CDD" id="cd01991">
    <property type="entry name" value="Asn_synthase_B_C"/>
    <property type="match status" value="1"/>
</dbReference>
<organism evidence="9 10">
    <name type="scientific">Luteimonas composti</name>
    <dbReference type="NCBI Taxonomy" id="398257"/>
    <lineage>
        <taxon>Bacteria</taxon>
        <taxon>Pseudomonadati</taxon>
        <taxon>Pseudomonadota</taxon>
        <taxon>Gammaproteobacteria</taxon>
        <taxon>Lysobacterales</taxon>
        <taxon>Lysobacteraceae</taxon>
        <taxon>Luteimonas</taxon>
    </lineage>
</organism>
<feature type="domain" description="Glutamine amidotransferase type-2" evidence="8">
    <location>
        <begin position="2"/>
        <end position="214"/>
    </location>
</feature>
<dbReference type="InterPro" id="IPR006426">
    <property type="entry name" value="Asn_synth_AEB"/>
</dbReference>
<evidence type="ECO:0000256" key="3">
    <source>
        <dbReference type="ARBA" id="ARBA00012737"/>
    </source>
</evidence>
<dbReference type="InterPro" id="IPR051786">
    <property type="entry name" value="ASN_synthetase/amidase"/>
</dbReference>
<comment type="catalytic activity">
    <reaction evidence="7">
        <text>L-aspartate + L-glutamine + ATP + H2O = L-asparagine + L-glutamate + AMP + diphosphate + H(+)</text>
        <dbReference type="Rhea" id="RHEA:12228"/>
        <dbReference type="ChEBI" id="CHEBI:15377"/>
        <dbReference type="ChEBI" id="CHEBI:15378"/>
        <dbReference type="ChEBI" id="CHEBI:29985"/>
        <dbReference type="ChEBI" id="CHEBI:29991"/>
        <dbReference type="ChEBI" id="CHEBI:30616"/>
        <dbReference type="ChEBI" id="CHEBI:33019"/>
        <dbReference type="ChEBI" id="CHEBI:58048"/>
        <dbReference type="ChEBI" id="CHEBI:58359"/>
        <dbReference type="ChEBI" id="CHEBI:456215"/>
        <dbReference type="EC" id="6.3.5.4"/>
    </reaction>
</comment>
<evidence type="ECO:0000313" key="9">
    <source>
        <dbReference type="EMBL" id="MDH7452550.1"/>
    </source>
</evidence>
<dbReference type="CDD" id="cd00712">
    <property type="entry name" value="AsnB"/>
    <property type="match status" value="1"/>
</dbReference>
<dbReference type="GO" id="GO:0004066">
    <property type="term" value="F:asparagine synthase (glutamine-hydrolyzing) activity"/>
    <property type="evidence" value="ECO:0007669"/>
    <property type="project" value="UniProtKB-EC"/>
</dbReference>
<dbReference type="InterPro" id="IPR001962">
    <property type="entry name" value="Asn_synthase"/>
</dbReference>
<dbReference type="Pfam" id="PF00733">
    <property type="entry name" value="Asn_synthase"/>
    <property type="match status" value="1"/>
</dbReference>
<comment type="caution">
    <text evidence="9">The sequence shown here is derived from an EMBL/GenBank/DDBJ whole genome shotgun (WGS) entry which is preliminary data.</text>
</comment>
<dbReference type="EMBL" id="JARYGX010000013">
    <property type="protein sequence ID" value="MDH7452550.1"/>
    <property type="molecule type" value="Genomic_DNA"/>
</dbReference>
<dbReference type="InterPro" id="IPR033738">
    <property type="entry name" value="AsnB_N"/>
</dbReference>
<evidence type="ECO:0000256" key="6">
    <source>
        <dbReference type="ARBA" id="ARBA00022962"/>
    </source>
</evidence>
<dbReference type="InterPro" id="IPR014729">
    <property type="entry name" value="Rossmann-like_a/b/a_fold"/>
</dbReference>
<protein>
    <recommendedName>
        <fullName evidence="3">asparagine synthase (glutamine-hydrolyzing)</fullName>
        <ecNumber evidence="3">6.3.5.4</ecNumber>
    </recommendedName>
</protein>
<dbReference type="Pfam" id="PF13537">
    <property type="entry name" value="GATase_7"/>
    <property type="match status" value="1"/>
</dbReference>
<comment type="similarity">
    <text evidence="2">Belongs to the asparagine synthetase family.</text>
</comment>
<keyword evidence="4" id="KW-0547">Nucleotide-binding</keyword>
<sequence>MCGIAGIVRFDGAPVSADSVALLTDLIAHRGPDDAGVHVDGHVGLGHRRLSIVDLSPAGHQPMPSGDRSLWIVFNGEIYNHQALRVELQALGHGFRSTTDTEVILAAYRQWGEACVRRFEGMWAFAIWEPARQRLFCSRDRLGIKPFYYALTPAGFAFGSEIKAVLASGLVPVRPNHEALRLQLLYRARASNETTCFDGVLQLPPAHNAVLEGGRLLRSRYWNAEDALARRGDGGGDHAARFREEIARAVQSHLRSDVPVGACLSGGLDSGTLVALAARETTSPLRTFSVTYPGTVHDESRYIQALRGQVGNLAGTDTSPDGRDLIDVLERSTWHYEEPVWGGSVYSWWQVMKSVNAGGIKVVLNGQGADELLAGYPRYYPTYLRQLLLSGRAGALRRNFEGFRAQQGDLSRLGLLRELATPFWPDWLRRAARVAGRGTAFDDGFLSPELRAMSSPAAEALARRAFSDLDAHLLSDLTVTRLPELLQAEDRFSMAFSIESRVPFLDRAFVEYGIALPAAQKIEGGTTKVVLREAMRGIVPDATLDRRDKQGYPTPANEWLRSYGVEYAGDLIGSRAFRERGVFDPPAATAAFERWRRGQVPLAGLWTWLSAENWFRQYVDTPVAGWPRHARAASLAPAGANRTGTVPEVTSAAG</sequence>
<dbReference type="PANTHER" id="PTHR43284">
    <property type="entry name" value="ASPARAGINE SYNTHETASE (GLUTAMINE-HYDROLYZING)"/>
    <property type="match status" value="1"/>
</dbReference>
<evidence type="ECO:0000256" key="1">
    <source>
        <dbReference type="ARBA" id="ARBA00005187"/>
    </source>
</evidence>
<dbReference type="Gene3D" id="3.60.20.10">
    <property type="entry name" value="Glutamine Phosphoribosylpyrophosphate, subunit 1, domain 1"/>
    <property type="match status" value="1"/>
</dbReference>
<dbReference type="PROSITE" id="PS51278">
    <property type="entry name" value="GATASE_TYPE_2"/>
    <property type="match status" value="1"/>
</dbReference>
<evidence type="ECO:0000256" key="5">
    <source>
        <dbReference type="ARBA" id="ARBA00022840"/>
    </source>
</evidence>
<keyword evidence="9" id="KW-0436">Ligase</keyword>
<evidence type="ECO:0000256" key="2">
    <source>
        <dbReference type="ARBA" id="ARBA00005752"/>
    </source>
</evidence>
<reference evidence="9" key="2">
    <citation type="submission" date="2023-04" db="EMBL/GenBank/DDBJ databases">
        <authorList>
            <person name="Sun J.-Q."/>
        </authorList>
    </citation>
    <scope>NUCLEOTIDE SEQUENCE</scope>
    <source>
        <strain evidence="9">CC-YY355</strain>
    </source>
</reference>
<dbReference type="SUPFAM" id="SSF52402">
    <property type="entry name" value="Adenine nucleotide alpha hydrolases-like"/>
    <property type="match status" value="1"/>
</dbReference>
<evidence type="ECO:0000256" key="7">
    <source>
        <dbReference type="ARBA" id="ARBA00048741"/>
    </source>
</evidence>
<dbReference type="InterPro" id="IPR029055">
    <property type="entry name" value="Ntn_hydrolases_N"/>
</dbReference>
<dbReference type="PANTHER" id="PTHR43284:SF1">
    <property type="entry name" value="ASPARAGINE SYNTHETASE"/>
    <property type="match status" value="1"/>
</dbReference>
<keyword evidence="5" id="KW-0067">ATP-binding</keyword>
<dbReference type="NCBIfam" id="TIGR01536">
    <property type="entry name" value="asn_synth_AEB"/>
    <property type="match status" value="1"/>
</dbReference>